<dbReference type="Proteomes" id="UP000815677">
    <property type="component" value="Unassembled WGS sequence"/>
</dbReference>
<organism evidence="2 3">
    <name type="scientific">Mycena chlorophos</name>
    <name type="common">Agaric fungus</name>
    <name type="synonym">Agaricus chlorophos</name>
    <dbReference type="NCBI Taxonomy" id="658473"/>
    <lineage>
        <taxon>Eukaryota</taxon>
        <taxon>Fungi</taxon>
        <taxon>Dikarya</taxon>
        <taxon>Basidiomycota</taxon>
        <taxon>Agaricomycotina</taxon>
        <taxon>Agaricomycetes</taxon>
        <taxon>Agaricomycetidae</taxon>
        <taxon>Agaricales</taxon>
        <taxon>Marasmiineae</taxon>
        <taxon>Mycenaceae</taxon>
        <taxon>Mycena</taxon>
    </lineage>
</organism>
<keyword evidence="1" id="KW-0472">Membrane</keyword>
<keyword evidence="3" id="KW-1185">Reference proteome</keyword>
<keyword evidence="1" id="KW-1133">Transmembrane helix</keyword>
<keyword evidence="1" id="KW-0812">Transmembrane</keyword>
<proteinExistence type="predicted"/>
<feature type="transmembrane region" description="Helical" evidence="1">
    <location>
        <begin position="168"/>
        <end position="195"/>
    </location>
</feature>
<feature type="transmembrane region" description="Helical" evidence="1">
    <location>
        <begin position="215"/>
        <end position="235"/>
    </location>
</feature>
<evidence type="ECO:0000313" key="3">
    <source>
        <dbReference type="Proteomes" id="UP000815677"/>
    </source>
</evidence>
<name>A0ABQ0LVM4_MYCCL</name>
<accession>A0ABQ0LVM4</accession>
<dbReference type="EMBL" id="DF848897">
    <property type="protein sequence ID" value="GAT55125.1"/>
    <property type="molecule type" value="Genomic_DNA"/>
</dbReference>
<sequence>MSATRPQQARGWATYEKNENASPVLQQAAPADGGSMPHAGHEHLCAHCGSIDAPPTYAAKVDVAGLASSALGSSRSDFAEKSSKDIRVFTIACVAATFVSLTFLVLSCYILGLSYVSPFLEDGALSAPWGVFVAWALCNLGIVPFVMISGRRIAAVSGTTADSSSTRLVTRFVTLILLILGWLVCGIYSTIGQLIGVCEPFLQDVLPVLCEEVATTVGLTLVSVALLVIAAVAIWRTSRALRRVGVAEITP</sequence>
<evidence type="ECO:0000256" key="1">
    <source>
        <dbReference type="SAM" id="Phobius"/>
    </source>
</evidence>
<reference evidence="2" key="1">
    <citation type="submission" date="2014-09" db="EMBL/GenBank/DDBJ databases">
        <title>Genome sequence of the luminous mushroom Mycena chlorophos for searching fungal bioluminescence genes.</title>
        <authorList>
            <person name="Tanaka Y."/>
            <person name="Kasuga D."/>
            <person name="Oba Y."/>
            <person name="Hase S."/>
            <person name="Sato K."/>
            <person name="Oba Y."/>
            <person name="Sakakibara Y."/>
        </authorList>
    </citation>
    <scope>NUCLEOTIDE SEQUENCE</scope>
</reference>
<evidence type="ECO:0000313" key="2">
    <source>
        <dbReference type="EMBL" id="GAT55125.1"/>
    </source>
</evidence>
<gene>
    <name evidence="2" type="ORF">MCHLO_11926</name>
</gene>
<feature type="transmembrane region" description="Helical" evidence="1">
    <location>
        <begin position="88"/>
        <end position="115"/>
    </location>
</feature>
<feature type="transmembrane region" description="Helical" evidence="1">
    <location>
        <begin position="127"/>
        <end position="148"/>
    </location>
</feature>
<protein>
    <submittedName>
        <fullName evidence="2">Uncharacterized protein</fullName>
    </submittedName>
</protein>